<sequence>MEPVERLSVLPSSVRQHSAPRDVPLLGGGLAEEVDEKILHAAFIPFGDITDIQIPLDYETEKHRGFAFVEFELPEVSGHLILFTYFDSY</sequence>
<keyword evidence="1" id="KW-0694">RNA-binding</keyword>
<dbReference type="PANTHER" id="PTHR48037">
    <property type="entry name" value="ATPASE E1"/>
    <property type="match status" value="1"/>
</dbReference>
<evidence type="ECO:0000313" key="4">
    <source>
        <dbReference type="EMBL" id="PIO38454.1"/>
    </source>
</evidence>
<dbReference type="Gene3D" id="3.30.70.330">
    <property type="match status" value="1"/>
</dbReference>
<keyword evidence="5" id="KW-1185">Reference proteome</keyword>
<feature type="region of interest" description="Disordered" evidence="2">
    <location>
        <begin position="1"/>
        <end position="21"/>
    </location>
</feature>
<evidence type="ECO:0000256" key="1">
    <source>
        <dbReference type="PROSITE-ProRule" id="PRU00176"/>
    </source>
</evidence>
<name>A0A2G9SED1_AQUCT</name>
<dbReference type="OrthoDB" id="193499at2759"/>
<dbReference type="EMBL" id="KV924525">
    <property type="protein sequence ID" value="PIO38454.1"/>
    <property type="molecule type" value="Genomic_DNA"/>
</dbReference>
<proteinExistence type="predicted"/>
<dbReference type="PROSITE" id="PS50102">
    <property type="entry name" value="RRM"/>
    <property type="match status" value="1"/>
</dbReference>
<evidence type="ECO:0000259" key="3">
    <source>
        <dbReference type="PROSITE" id="PS50102"/>
    </source>
</evidence>
<dbReference type="AlphaFoldDB" id="A0A2G9SED1"/>
<protein>
    <recommendedName>
        <fullName evidence="3">RRM domain-containing protein</fullName>
    </recommendedName>
</protein>
<dbReference type="InterPro" id="IPR035979">
    <property type="entry name" value="RBD_domain_sf"/>
</dbReference>
<dbReference type="InterPro" id="IPR000504">
    <property type="entry name" value="RRM_dom"/>
</dbReference>
<evidence type="ECO:0000313" key="5">
    <source>
        <dbReference type="Proteomes" id="UP000228934"/>
    </source>
</evidence>
<feature type="domain" description="RRM" evidence="3">
    <location>
        <begin position="23"/>
        <end position="89"/>
    </location>
</feature>
<dbReference type="GO" id="GO:0003723">
    <property type="term" value="F:RNA binding"/>
    <property type="evidence" value="ECO:0007669"/>
    <property type="project" value="UniProtKB-UniRule"/>
</dbReference>
<dbReference type="Proteomes" id="UP000228934">
    <property type="component" value="Unassembled WGS sequence"/>
</dbReference>
<dbReference type="InterPro" id="IPR012677">
    <property type="entry name" value="Nucleotide-bd_a/b_plait_sf"/>
</dbReference>
<dbReference type="Pfam" id="PF00076">
    <property type="entry name" value="RRM_1"/>
    <property type="match status" value="1"/>
</dbReference>
<dbReference type="SUPFAM" id="SSF54928">
    <property type="entry name" value="RNA-binding domain, RBD"/>
    <property type="match status" value="1"/>
</dbReference>
<organism evidence="4 5">
    <name type="scientific">Aquarana catesbeiana</name>
    <name type="common">American bullfrog</name>
    <name type="synonym">Rana catesbeiana</name>
    <dbReference type="NCBI Taxonomy" id="8400"/>
    <lineage>
        <taxon>Eukaryota</taxon>
        <taxon>Metazoa</taxon>
        <taxon>Chordata</taxon>
        <taxon>Craniata</taxon>
        <taxon>Vertebrata</taxon>
        <taxon>Euteleostomi</taxon>
        <taxon>Amphibia</taxon>
        <taxon>Batrachia</taxon>
        <taxon>Anura</taxon>
        <taxon>Neobatrachia</taxon>
        <taxon>Ranoidea</taxon>
        <taxon>Ranidae</taxon>
        <taxon>Aquarana</taxon>
    </lineage>
</organism>
<accession>A0A2G9SED1</accession>
<evidence type="ECO:0000256" key="2">
    <source>
        <dbReference type="SAM" id="MobiDB-lite"/>
    </source>
</evidence>
<reference evidence="5" key="1">
    <citation type="journal article" date="2017" name="Nat. Commun.">
        <title>The North American bullfrog draft genome provides insight into hormonal regulation of long noncoding RNA.</title>
        <authorList>
            <person name="Hammond S.A."/>
            <person name="Warren R.L."/>
            <person name="Vandervalk B.P."/>
            <person name="Kucuk E."/>
            <person name="Khan H."/>
            <person name="Gibb E.A."/>
            <person name="Pandoh P."/>
            <person name="Kirk H."/>
            <person name="Zhao Y."/>
            <person name="Jones M."/>
            <person name="Mungall A.J."/>
            <person name="Coope R."/>
            <person name="Pleasance S."/>
            <person name="Moore R.A."/>
            <person name="Holt R.A."/>
            <person name="Round J.M."/>
            <person name="Ohora S."/>
            <person name="Walle B.V."/>
            <person name="Veldhoen N."/>
            <person name="Helbing C.C."/>
            <person name="Birol I."/>
        </authorList>
    </citation>
    <scope>NUCLEOTIDE SEQUENCE [LARGE SCALE GENOMIC DNA]</scope>
</reference>
<dbReference type="PANTHER" id="PTHR48037:SF1">
    <property type="entry name" value="RRM DOMAIN-CONTAINING PROTEIN"/>
    <property type="match status" value="1"/>
</dbReference>
<gene>
    <name evidence="4" type="ORF">AB205_0188240</name>
</gene>